<name>A0A803QJR2_CANSA</name>
<sequence>MATTRRSNSEVESHVDHDHHELLLLPPLCEKIPVKNTLNKAINLTTLLLLISILVYRLLHLSEHGYPWLFAFLSESWVKRDEVPAVDMFVTTADVGLEPPIMTINTVLSLMAVEYPPHKLACYVSDDGCSPIILYSLIHAFQYARIWIPFCKKYGIQVRAPFRYFSNDDAVLPTAQHRGVKGNYNFPQFQREWKNMKEEYGKLKEKIEEVVNGTVPFDCSGEYADFAYAHKNDHSSIIKVIWENKENDPNSLPHLVYVSREKRPATPHHYKAGAMNVLTRVSGVMTNAPFMLNVDCDMFVNNPNVILYAMCSFLGLNPRDSAFVQFPQVFYNELKDDPFGNQMVVSFEIIGRGMAGIQGLVYAGTGCFHRRKVIYNFDLDNADTKAGKELLVDENETTTFGNSKELMESVAKTFTEPVVLYGKNNIDTIISSHHHQDLSTMVRAAHQVARCDYEDGTTWGAKVGWKYGSMTEDVLTGMQIHAMGLKSVSCMPNPPGFMGIVPTSGPTSMTQVKRWVTGLLQILFSRNSPIFATLHSKLQFRQCLIYTWILIWGLRSIPTLCYAILPAYCIITNSSYLPKANEPAMLLFLAQFVIENMETYHSYRKYGQSFIAWWNNLKMAKINATTSLLFGVVISFPLKLLGISEIVFEVTQKESDDKTRSSSTTQGTENSKDKEVVNAGRFTFDDSMLFVPPTTLLFVEVAGLGLSMWEGGRDEVGLGEYLASFWVVMCFWPFVRETHPQRMCADNNYIKAPMRATHMVPSIYVPLLDDSSRDASTTPTITMCQELIPKKWKSTEGISLINSLMKVPHYDLATKKPRGTGNKSRLKNIWKFTWPCHSFLDAEGVLPLPDPKGSKLGSLPK</sequence>
<dbReference type="EnsemblPlants" id="evm.model.10.1443">
    <property type="protein sequence ID" value="cds.evm.model.10.1443"/>
    <property type="gene ID" value="evm.TU.10.1443"/>
</dbReference>
<feature type="active site" evidence="8">
    <location>
        <position position="473"/>
    </location>
</feature>
<reference evidence="12" key="1">
    <citation type="submission" date="2021-03" db="UniProtKB">
        <authorList>
            <consortium name="EnsemblPlants"/>
        </authorList>
    </citation>
    <scope>IDENTIFICATION</scope>
</reference>
<dbReference type="Proteomes" id="UP000596661">
    <property type="component" value="Unassembled WGS sequence"/>
</dbReference>
<feature type="active site" evidence="8">
    <location>
        <position position="127"/>
    </location>
</feature>
<accession>A0A803QJR2</accession>
<evidence type="ECO:0000256" key="11">
    <source>
        <dbReference type="SAM" id="Phobius"/>
    </source>
</evidence>
<keyword evidence="3" id="KW-0808">Transferase</keyword>
<dbReference type="EMBL" id="UZAU01000821">
    <property type="status" value="NOT_ANNOTATED_CDS"/>
    <property type="molecule type" value="Genomic_DNA"/>
</dbReference>
<evidence type="ECO:0000256" key="9">
    <source>
        <dbReference type="PIRSR" id="PIRSR605150-2"/>
    </source>
</evidence>
<evidence type="ECO:0000256" key="10">
    <source>
        <dbReference type="PIRSR" id="PIRSR605150-3"/>
    </source>
</evidence>
<dbReference type="Pfam" id="PF03552">
    <property type="entry name" value="Cellulose_synt"/>
    <property type="match status" value="2"/>
</dbReference>
<evidence type="ECO:0000313" key="12">
    <source>
        <dbReference type="EnsemblPlants" id="cds.evm.model.10.1443"/>
    </source>
</evidence>
<evidence type="ECO:0000256" key="7">
    <source>
        <dbReference type="ARBA" id="ARBA00023316"/>
    </source>
</evidence>
<evidence type="ECO:0000256" key="2">
    <source>
        <dbReference type="ARBA" id="ARBA00022676"/>
    </source>
</evidence>
<dbReference type="InterPro" id="IPR029044">
    <property type="entry name" value="Nucleotide-diphossugar_trans"/>
</dbReference>
<dbReference type="OMA" id="NIHRRGW"/>
<dbReference type="SUPFAM" id="SSF53448">
    <property type="entry name" value="Nucleotide-diphospho-sugar transferases"/>
    <property type="match status" value="1"/>
</dbReference>
<evidence type="ECO:0000256" key="1">
    <source>
        <dbReference type="ARBA" id="ARBA00004127"/>
    </source>
</evidence>
<dbReference type="GO" id="GO:0012505">
    <property type="term" value="C:endomembrane system"/>
    <property type="evidence" value="ECO:0007669"/>
    <property type="project" value="UniProtKB-SubCell"/>
</dbReference>
<keyword evidence="13" id="KW-1185">Reference proteome</keyword>
<evidence type="ECO:0000256" key="3">
    <source>
        <dbReference type="ARBA" id="ARBA00022679"/>
    </source>
</evidence>
<keyword evidence="6 11" id="KW-0472">Membrane</keyword>
<comment type="subcellular location">
    <subcellularLocation>
        <location evidence="1">Endomembrane system</location>
        <topology evidence="1">Multi-pass membrane protein</topology>
    </subcellularLocation>
</comment>
<proteinExistence type="predicted"/>
<dbReference type="GO" id="GO:0016760">
    <property type="term" value="F:cellulose synthase (UDP-forming) activity"/>
    <property type="evidence" value="ECO:0007669"/>
    <property type="project" value="InterPro"/>
</dbReference>
<dbReference type="GO" id="GO:0016020">
    <property type="term" value="C:membrane"/>
    <property type="evidence" value="ECO:0007669"/>
    <property type="project" value="InterPro"/>
</dbReference>
<keyword evidence="4 11" id="KW-0812">Transmembrane</keyword>
<dbReference type="GO" id="GO:0071555">
    <property type="term" value="P:cell wall organization"/>
    <property type="evidence" value="ECO:0007669"/>
    <property type="project" value="UniProtKB-KW"/>
</dbReference>
<keyword evidence="5 11" id="KW-1133">Transmembrane helix</keyword>
<feature type="binding site" evidence="10">
    <location>
        <position position="271"/>
    </location>
    <ligand>
        <name>Mn(2+)</name>
        <dbReference type="ChEBI" id="CHEBI:29035"/>
    </ligand>
</feature>
<evidence type="ECO:0008006" key="14">
    <source>
        <dbReference type="Google" id="ProtNLM"/>
    </source>
</evidence>
<dbReference type="PANTHER" id="PTHR13301">
    <property type="entry name" value="X-BOX TRANSCRIPTION FACTOR-RELATED"/>
    <property type="match status" value="1"/>
</dbReference>
<dbReference type="AlphaFoldDB" id="A0A803QJR2"/>
<evidence type="ECO:0000256" key="8">
    <source>
        <dbReference type="PIRSR" id="PIRSR605150-1"/>
    </source>
</evidence>
<feature type="binding site" evidence="9">
    <location>
        <position position="98"/>
    </location>
    <ligand>
        <name>UDP-alpha-D-glucose</name>
        <dbReference type="ChEBI" id="CHEBI:58885"/>
    </ligand>
</feature>
<organism evidence="12 13">
    <name type="scientific">Cannabis sativa</name>
    <name type="common">Hemp</name>
    <name type="synonym">Marijuana</name>
    <dbReference type="NCBI Taxonomy" id="3483"/>
    <lineage>
        <taxon>Eukaryota</taxon>
        <taxon>Viridiplantae</taxon>
        <taxon>Streptophyta</taxon>
        <taxon>Embryophyta</taxon>
        <taxon>Tracheophyta</taxon>
        <taxon>Spermatophyta</taxon>
        <taxon>Magnoliopsida</taxon>
        <taxon>eudicotyledons</taxon>
        <taxon>Gunneridae</taxon>
        <taxon>Pentapetalae</taxon>
        <taxon>rosids</taxon>
        <taxon>fabids</taxon>
        <taxon>Rosales</taxon>
        <taxon>Cannabaceae</taxon>
        <taxon>Cannabis</taxon>
    </lineage>
</organism>
<evidence type="ECO:0000256" key="4">
    <source>
        <dbReference type="ARBA" id="ARBA00022692"/>
    </source>
</evidence>
<feature type="binding site" evidence="9">
    <location>
        <position position="127"/>
    </location>
    <ligand>
        <name>UDP-alpha-D-glucose</name>
        <dbReference type="ChEBI" id="CHEBI:58885"/>
    </ligand>
</feature>
<evidence type="ECO:0000256" key="6">
    <source>
        <dbReference type="ARBA" id="ARBA00023136"/>
    </source>
</evidence>
<keyword evidence="7" id="KW-0961">Cell wall biogenesis/degradation</keyword>
<feature type="binding site" evidence="10">
    <location>
        <position position="295"/>
    </location>
    <ligand>
        <name>Mn(2+)</name>
        <dbReference type="ChEBI" id="CHEBI:29035"/>
    </ligand>
</feature>
<protein>
    <recommendedName>
        <fullName evidence="14">Cellulose synthase-like protein H1</fullName>
    </recommendedName>
</protein>
<keyword evidence="2" id="KW-0328">Glycosyltransferase</keyword>
<dbReference type="GO" id="GO:0030244">
    <property type="term" value="P:cellulose biosynthetic process"/>
    <property type="evidence" value="ECO:0007669"/>
    <property type="project" value="InterPro"/>
</dbReference>
<evidence type="ECO:0000313" key="13">
    <source>
        <dbReference type="Proteomes" id="UP000596661"/>
    </source>
</evidence>
<feature type="transmembrane region" description="Helical" evidence="11">
    <location>
        <begin position="41"/>
        <end position="59"/>
    </location>
</feature>
<dbReference type="InterPro" id="IPR005150">
    <property type="entry name" value="Cellulose_synth"/>
</dbReference>
<evidence type="ECO:0000256" key="5">
    <source>
        <dbReference type="ARBA" id="ARBA00022989"/>
    </source>
</evidence>
<dbReference type="Gramene" id="evm.model.10.1443">
    <property type="protein sequence ID" value="cds.evm.model.10.1443"/>
    <property type="gene ID" value="evm.TU.10.1443"/>
</dbReference>
<dbReference type="Gene3D" id="3.90.550.10">
    <property type="entry name" value="Spore Coat Polysaccharide Biosynthesis Protein SpsA, Chain A"/>
    <property type="match status" value="1"/>
</dbReference>